<name>A0ABW4TIU0_9ACTN</name>
<gene>
    <name evidence="2" type="ORF">ACFSKW_53715</name>
</gene>
<feature type="region of interest" description="Disordered" evidence="1">
    <location>
        <begin position="97"/>
        <end position="136"/>
    </location>
</feature>
<protein>
    <submittedName>
        <fullName evidence="2">Uncharacterized protein</fullName>
    </submittedName>
</protein>
<dbReference type="RefSeq" id="WP_379583475.1">
    <property type="nucleotide sequence ID" value="NZ_JBHUFV010000106.1"/>
</dbReference>
<reference evidence="3" key="1">
    <citation type="journal article" date="2019" name="Int. J. Syst. Evol. Microbiol.">
        <title>The Global Catalogue of Microorganisms (GCM) 10K type strain sequencing project: providing services to taxonomists for standard genome sequencing and annotation.</title>
        <authorList>
            <consortium name="The Broad Institute Genomics Platform"/>
            <consortium name="The Broad Institute Genome Sequencing Center for Infectious Disease"/>
            <person name="Wu L."/>
            <person name="Ma J."/>
        </authorList>
    </citation>
    <scope>NUCLEOTIDE SEQUENCE [LARGE SCALE GENOMIC DNA]</scope>
    <source>
        <strain evidence="3">ICMP 6774ER</strain>
    </source>
</reference>
<proteinExistence type="predicted"/>
<accession>A0ABW4TIU0</accession>
<organism evidence="2 3">
    <name type="scientific">Nonomuraea mangrovi</name>
    <dbReference type="NCBI Taxonomy" id="2316207"/>
    <lineage>
        <taxon>Bacteria</taxon>
        <taxon>Bacillati</taxon>
        <taxon>Actinomycetota</taxon>
        <taxon>Actinomycetes</taxon>
        <taxon>Streptosporangiales</taxon>
        <taxon>Streptosporangiaceae</taxon>
        <taxon>Nonomuraea</taxon>
    </lineage>
</organism>
<keyword evidence="3" id="KW-1185">Reference proteome</keyword>
<dbReference type="Proteomes" id="UP001597368">
    <property type="component" value="Unassembled WGS sequence"/>
</dbReference>
<evidence type="ECO:0000256" key="1">
    <source>
        <dbReference type="SAM" id="MobiDB-lite"/>
    </source>
</evidence>
<comment type="caution">
    <text evidence="2">The sequence shown here is derived from an EMBL/GenBank/DDBJ whole genome shotgun (WGS) entry which is preliminary data.</text>
</comment>
<dbReference type="EMBL" id="JBHUFV010000106">
    <property type="protein sequence ID" value="MFD1940349.1"/>
    <property type="molecule type" value="Genomic_DNA"/>
</dbReference>
<evidence type="ECO:0000313" key="3">
    <source>
        <dbReference type="Proteomes" id="UP001597368"/>
    </source>
</evidence>
<evidence type="ECO:0000313" key="2">
    <source>
        <dbReference type="EMBL" id="MFD1940349.1"/>
    </source>
</evidence>
<sequence>MTSKRRSRRGAGRPVALFAALLAPAILAGGLLAGELVGYDAAVGAAGMSERQGGGRVVAERRGGRVAFAPMLAPAPPHADRRYRELVPLPLRVERRERGAAAVPRPEEVVERPVEARPRPERERRSRQQPVRSGCPDEWAETWLWELCQEYQRRQA</sequence>
<feature type="compositionally biased region" description="Basic and acidic residues" evidence="1">
    <location>
        <begin position="97"/>
        <end position="126"/>
    </location>
</feature>